<dbReference type="Proteomes" id="UP001055091">
    <property type="component" value="Unassembled WGS sequence"/>
</dbReference>
<dbReference type="OrthoDB" id="9804333at2"/>
<dbReference type="PANTHER" id="PTHR42924:SF3">
    <property type="entry name" value="POLYMERASE_HISTIDINOL PHOSPHATASE N-TERMINAL DOMAIN-CONTAINING PROTEIN"/>
    <property type="match status" value="1"/>
</dbReference>
<reference evidence="2" key="2">
    <citation type="submission" date="2022-01" db="EMBL/GenBank/DDBJ databases">
        <title>Novel bile acid biosynthetic pathways are enriched in the microbiome of centenarians.</title>
        <authorList>
            <person name="Sato Y."/>
            <person name="Atarashi K."/>
            <person name="Plichta R.D."/>
            <person name="Arai Y."/>
            <person name="Sasajima S."/>
            <person name="Kearney M.S."/>
            <person name="Suda W."/>
            <person name="Takeshita K."/>
            <person name="Sasaki T."/>
            <person name="Okamoto S."/>
            <person name="Skelly N.A."/>
            <person name="Okamura Y."/>
            <person name="Vlamakis H."/>
            <person name="Li Y."/>
            <person name="Tanoue T."/>
            <person name="Takei H."/>
            <person name="Nittono H."/>
            <person name="Narushima S."/>
            <person name="Irie J."/>
            <person name="Itoh H."/>
            <person name="Moriya K."/>
            <person name="Sugiura Y."/>
            <person name="Suematsu M."/>
            <person name="Moritoki N."/>
            <person name="Shibata S."/>
            <person name="Littman R.D."/>
            <person name="Fischbach A.M."/>
            <person name="Uwamino Y."/>
            <person name="Inoue T."/>
            <person name="Honda A."/>
            <person name="Hattori M."/>
            <person name="Murai T."/>
            <person name="Xavier J.R."/>
            <person name="Hirose N."/>
            <person name="Honda K."/>
        </authorList>
    </citation>
    <scope>NUCLEOTIDE SEQUENCE</scope>
    <source>
        <strain evidence="2">CE91-St55</strain>
    </source>
</reference>
<accession>A0A174VZY8</accession>
<dbReference type="SUPFAM" id="SSF89550">
    <property type="entry name" value="PHP domain-like"/>
    <property type="match status" value="1"/>
</dbReference>
<reference evidence="3 4" key="1">
    <citation type="submission" date="2019-09" db="EMBL/GenBank/DDBJ databases">
        <title>Draft genome sequencing of Hungatella hathewayi 123Y-2.</title>
        <authorList>
            <person name="Lv Q."/>
            <person name="Li S."/>
        </authorList>
    </citation>
    <scope>NUCLEOTIDE SEQUENCE [LARGE SCALE GENOMIC DNA]</scope>
    <source>
        <strain evidence="3 4">123Y-2</strain>
    </source>
</reference>
<name>A0A174VZY8_9FIRM</name>
<dbReference type="InterPro" id="IPR016195">
    <property type="entry name" value="Pol/histidinol_Pase-like"/>
</dbReference>
<sequence>MKVDYHMHTLCSDGIYEVETVVDMAVNNGILAMAVTDHDTLAGIGRARQRCQGRVRYMTGTELTCAERPWGSLPVPQSIHLLGYGFDENDETLCALLSSRKERTETVYRDLAEAVTASGCPLRIPDVPKSCGNVLQLRDVMAHVRKTFPSVSEETIRLIDSFSKNLTEANITVEDGIAAIHHAGGKAVWAHPYHSYHLFQKQTLQADEVSVMLNELVRMGLDGLETEYPAFSLPEKSFLNGLAADYQLFTTAGSDFHGSASRNRMGMETAQNSFFL</sequence>
<dbReference type="GO" id="GO:0004534">
    <property type="term" value="F:5'-3' RNA exonuclease activity"/>
    <property type="evidence" value="ECO:0007669"/>
    <property type="project" value="TreeGrafter"/>
</dbReference>
<evidence type="ECO:0000313" key="3">
    <source>
        <dbReference type="EMBL" id="MUB62495.1"/>
    </source>
</evidence>
<evidence type="ECO:0000313" key="2">
    <source>
        <dbReference type="EMBL" id="GKH04646.1"/>
    </source>
</evidence>
<dbReference type="InterPro" id="IPR003141">
    <property type="entry name" value="Pol/His_phosphatase_N"/>
</dbReference>
<dbReference type="Pfam" id="PF02811">
    <property type="entry name" value="PHP"/>
    <property type="match status" value="1"/>
</dbReference>
<dbReference type="Proteomes" id="UP000434223">
    <property type="component" value="Unassembled WGS sequence"/>
</dbReference>
<dbReference type="EMBL" id="WNME01000003">
    <property type="protein sequence ID" value="MUB62495.1"/>
    <property type="molecule type" value="Genomic_DNA"/>
</dbReference>
<dbReference type="RefSeq" id="WP_006776676.1">
    <property type="nucleotide sequence ID" value="NZ_BQNJ01000002.1"/>
</dbReference>
<dbReference type="SMART" id="SM00481">
    <property type="entry name" value="POLIIIAc"/>
    <property type="match status" value="1"/>
</dbReference>
<evidence type="ECO:0000313" key="4">
    <source>
        <dbReference type="Proteomes" id="UP000434223"/>
    </source>
</evidence>
<dbReference type="PANTHER" id="PTHR42924">
    <property type="entry name" value="EXONUCLEASE"/>
    <property type="match status" value="1"/>
</dbReference>
<dbReference type="GO" id="GO:0035312">
    <property type="term" value="F:5'-3' DNA exonuclease activity"/>
    <property type="evidence" value="ECO:0007669"/>
    <property type="project" value="TreeGrafter"/>
</dbReference>
<protein>
    <submittedName>
        <fullName evidence="3">PHP domain-containing protein</fullName>
    </submittedName>
    <submittedName>
        <fullName evidence="2">Phosphatase</fullName>
    </submittedName>
</protein>
<dbReference type="InterPro" id="IPR004013">
    <property type="entry name" value="PHP_dom"/>
</dbReference>
<proteinExistence type="predicted"/>
<dbReference type="AlphaFoldDB" id="A0A174VZY8"/>
<gene>
    <name evidence="2" type="ORF">CE91St55_66270</name>
    <name evidence="3" type="ORF">GNE07_05345</name>
</gene>
<dbReference type="EMBL" id="BQNJ01000002">
    <property type="protein sequence ID" value="GKH04646.1"/>
    <property type="molecule type" value="Genomic_DNA"/>
</dbReference>
<dbReference type="GeneID" id="93150913"/>
<dbReference type="Gene3D" id="3.20.20.140">
    <property type="entry name" value="Metal-dependent hydrolases"/>
    <property type="match status" value="1"/>
</dbReference>
<comment type="caution">
    <text evidence="3">The sequence shown here is derived from an EMBL/GenBank/DDBJ whole genome shotgun (WGS) entry which is preliminary data.</text>
</comment>
<dbReference type="Gene3D" id="1.10.150.650">
    <property type="match status" value="1"/>
</dbReference>
<organism evidence="3 4">
    <name type="scientific">Hungatella hathewayi</name>
    <dbReference type="NCBI Taxonomy" id="154046"/>
    <lineage>
        <taxon>Bacteria</taxon>
        <taxon>Bacillati</taxon>
        <taxon>Bacillota</taxon>
        <taxon>Clostridia</taxon>
        <taxon>Lachnospirales</taxon>
        <taxon>Lachnospiraceae</taxon>
        <taxon>Hungatella</taxon>
    </lineage>
</organism>
<dbReference type="CDD" id="cd07438">
    <property type="entry name" value="PHP_HisPPase_AMP"/>
    <property type="match status" value="1"/>
</dbReference>
<dbReference type="InterPro" id="IPR052018">
    <property type="entry name" value="PHP_domain"/>
</dbReference>
<feature type="domain" description="Polymerase/histidinol phosphatase N-terminal" evidence="1">
    <location>
        <begin position="3"/>
        <end position="67"/>
    </location>
</feature>
<evidence type="ECO:0000259" key="1">
    <source>
        <dbReference type="SMART" id="SM00481"/>
    </source>
</evidence>